<dbReference type="InterPro" id="IPR001789">
    <property type="entry name" value="Sig_transdc_resp-reg_receiver"/>
</dbReference>
<comment type="catalytic activity">
    <reaction evidence="1">
        <text>ATP + protein L-histidine = ADP + protein N-phospho-L-histidine.</text>
        <dbReference type="EC" id="2.7.13.3"/>
    </reaction>
</comment>
<dbReference type="Gene3D" id="3.40.50.2300">
    <property type="match status" value="1"/>
</dbReference>
<evidence type="ECO:0000256" key="7">
    <source>
        <dbReference type="SAM" id="Phobius"/>
    </source>
</evidence>
<dbReference type="Proteomes" id="UP000651057">
    <property type="component" value="Unassembled WGS sequence"/>
</dbReference>
<feature type="domain" description="Histidine kinase" evidence="8">
    <location>
        <begin position="311"/>
        <end position="529"/>
    </location>
</feature>
<dbReference type="InterPro" id="IPR036097">
    <property type="entry name" value="HisK_dim/P_sf"/>
</dbReference>
<keyword evidence="11" id="KW-1185">Reference proteome</keyword>
<organism evidence="10 11">
    <name type="scientific">Aquimarina mytili</name>
    <dbReference type="NCBI Taxonomy" id="874423"/>
    <lineage>
        <taxon>Bacteria</taxon>
        <taxon>Pseudomonadati</taxon>
        <taxon>Bacteroidota</taxon>
        <taxon>Flavobacteriia</taxon>
        <taxon>Flavobacteriales</taxon>
        <taxon>Flavobacteriaceae</taxon>
        <taxon>Aquimarina</taxon>
    </lineage>
</organism>
<dbReference type="SMART" id="SM00387">
    <property type="entry name" value="HATPase_c"/>
    <property type="match status" value="1"/>
</dbReference>
<evidence type="ECO:0000313" key="10">
    <source>
        <dbReference type="EMBL" id="MBL0684415.1"/>
    </source>
</evidence>
<dbReference type="CDD" id="cd00082">
    <property type="entry name" value="HisKA"/>
    <property type="match status" value="1"/>
</dbReference>
<dbReference type="GO" id="GO:0000155">
    <property type="term" value="F:phosphorelay sensor kinase activity"/>
    <property type="evidence" value="ECO:0007669"/>
    <property type="project" value="InterPro"/>
</dbReference>
<evidence type="ECO:0000259" key="9">
    <source>
        <dbReference type="PROSITE" id="PS50110"/>
    </source>
</evidence>
<dbReference type="InterPro" id="IPR011006">
    <property type="entry name" value="CheY-like_superfamily"/>
</dbReference>
<evidence type="ECO:0000256" key="6">
    <source>
        <dbReference type="PROSITE-ProRule" id="PRU00169"/>
    </source>
</evidence>
<dbReference type="PROSITE" id="PS50110">
    <property type="entry name" value="RESPONSE_REGULATORY"/>
    <property type="match status" value="1"/>
</dbReference>
<dbReference type="SMART" id="SM00388">
    <property type="entry name" value="HisKA"/>
    <property type="match status" value="1"/>
</dbReference>
<dbReference type="EMBL" id="JAERQJ010000004">
    <property type="protein sequence ID" value="MBL0684415.1"/>
    <property type="molecule type" value="Genomic_DNA"/>
</dbReference>
<dbReference type="PROSITE" id="PS50109">
    <property type="entry name" value="HIS_KIN"/>
    <property type="match status" value="1"/>
</dbReference>
<dbReference type="PANTHER" id="PTHR43047">
    <property type="entry name" value="TWO-COMPONENT HISTIDINE PROTEIN KINASE"/>
    <property type="match status" value="1"/>
</dbReference>
<dbReference type="Gene3D" id="1.10.287.130">
    <property type="match status" value="1"/>
</dbReference>
<dbReference type="InterPro" id="IPR004358">
    <property type="entry name" value="Sig_transdc_His_kin-like_C"/>
</dbReference>
<dbReference type="Pfam" id="PF00497">
    <property type="entry name" value="SBP_bac_3"/>
    <property type="match status" value="1"/>
</dbReference>
<dbReference type="EC" id="2.7.13.3" evidence="2"/>
<dbReference type="PRINTS" id="PR00344">
    <property type="entry name" value="BCTRLSENSOR"/>
</dbReference>
<dbReference type="Pfam" id="PF00072">
    <property type="entry name" value="Response_reg"/>
    <property type="match status" value="1"/>
</dbReference>
<keyword evidence="7" id="KW-1133">Transmembrane helix</keyword>
<name>A0A937D8U2_9FLAO</name>
<gene>
    <name evidence="10" type="ORF">JJQ60_12880</name>
</gene>
<accession>A0A937D8U2</accession>
<dbReference type="InterPro" id="IPR003594">
    <property type="entry name" value="HATPase_dom"/>
</dbReference>
<dbReference type="AlphaFoldDB" id="A0A937D8U2"/>
<proteinExistence type="predicted"/>
<dbReference type="CDD" id="cd01007">
    <property type="entry name" value="PBP2_BvgS_HisK_like"/>
    <property type="match status" value="1"/>
</dbReference>
<keyword evidence="3 6" id="KW-0597">Phosphoprotein</keyword>
<sequence length="675" mass="78100">MLFSLLHTSCSDKEILTTKEREWLKQNDNITIAFFPYYPPYEFINDNNTIEGIFIEYIKLIEDKIHHKFKRKYYFQWPKLIEDLKNERVDIVLQMQSTKDRDSYLNFYAEYFESPNVIVTRKDSKYSTISSLADKTIVVPKDYAIFENLKREYPNHNFIEDENDLICLQKLYSGVYDAHIGPKAVVNYLIKTEELNDLQITSTINHAYKPGIAVLKKNKILNDIIHKATRNISNQETQSIIENWLYKKTIPFYKNPNFIIPITIIILIGFFTTILIHFYLGFIVKQRTKELKIAKDIIEKDNQLKMAFISNVSQEIKTPLDGILSFSELLTAPKLKTLEKTKYINSIIHSGKQLVDSIDNILEISQLQTKQVELDEEETDLKETLETIHSVFEISARKNGILLIFHDNLKDNERFVIIDKSKFIKIINGIIDNAIKFTKKGAVLVSYIVQNQSLIVSIRDSGVGIDTSTTENIFKSFTKAENQISQKYGGLGLGLSIAKENTILMGGKLSFSSIPNEGSTFRIELPFHPIERPADIVWDELKNLKDNQYVVLIVEDGEVNFLFLKMLLKKIKTCDFIVYRAKNGKEAVQFCSKNQKIDLVFMDIKMPEMNGYEATKIIKKIRPELPIIAQTAYSTKEDIKKALEAGCKGFISKPIQYKHLKKVLRKYFLTTMIEK</sequence>
<dbReference type="SMART" id="SM00448">
    <property type="entry name" value="REC"/>
    <property type="match status" value="1"/>
</dbReference>
<dbReference type="InterPro" id="IPR003661">
    <property type="entry name" value="HisK_dim/P_dom"/>
</dbReference>
<evidence type="ECO:0000256" key="1">
    <source>
        <dbReference type="ARBA" id="ARBA00000085"/>
    </source>
</evidence>
<dbReference type="SUPFAM" id="SSF52172">
    <property type="entry name" value="CheY-like"/>
    <property type="match status" value="1"/>
</dbReference>
<evidence type="ECO:0000259" key="8">
    <source>
        <dbReference type="PROSITE" id="PS50109"/>
    </source>
</evidence>
<protein>
    <recommendedName>
        <fullName evidence="2">histidine kinase</fullName>
        <ecNumber evidence="2">2.7.13.3</ecNumber>
    </recommendedName>
</protein>
<keyword evidence="5" id="KW-0418">Kinase</keyword>
<feature type="modified residue" description="4-aspartylphosphate" evidence="6">
    <location>
        <position position="603"/>
    </location>
</feature>
<keyword evidence="7" id="KW-0472">Membrane</keyword>
<dbReference type="InterPro" id="IPR001638">
    <property type="entry name" value="Solute-binding_3/MltF_N"/>
</dbReference>
<dbReference type="SUPFAM" id="SSF53850">
    <property type="entry name" value="Periplasmic binding protein-like II"/>
    <property type="match status" value="1"/>
</dbReference>
<dbReference type="Gene3D" id="3.30.565.10">
    <property type="entry name" value="Histidine kinase-like ATPase, C-terminal domain"/>
    <property type="match status" value="1"/>
</dbReference>
<reference evidence="10" key="1">
    <citation type="submission" date="2021-01" db="EMBL/GenBank/DDBJ databases">
        <authorList>
            <person name="Zhong Y.L."/>
        </authorList>
    </citation>
    <scope>NUCLEOTIDE SEQUENCE</scope>
    <source>
        <strain evidence="10">KCTC 23302</strain>
    </source>
</reference>
<comment type="caution">
    <text evidence="10">The sequence shown here is derived from an EMBL/GenBank/DDBJ whole genome shotgun (WGS) entry which is preliminary data.</text>
</comment>
<dbReference type="Pfam" id="PF02518">
    <property type="entry name" value="HATPase_c"/>
    <property type="match status" value="1"/>
</dbReference>
<dbReference type="Gene3D" id="3.40.190.10">
    <property type="entry name" value="Periplasmic binding protein-like II"/>
    <property type="match status" value="2"/>
</dbReference>
<dbReference type="Pfam" id="PF00512">
    <property type="entry name" value="HisKA"/>
    <property type="match status" value="1"/>
</dbReference>
<dbReference type="InterPro" id="IPR036890">
    <property type="entry name" value="HATPase_C_sf"/>
</dbReference>
<evidence type="ECO:0000256" key="5">
    <source>
        <dbReference type="ARBA" id="ARBA00022777"/>
    </source>
</evidence>
<feature type="domain" description="Response regulatory" evidence="9">
    <location>
        <begin position="550"/>
        <end position="668"/>
    </location>
</feature>
<dbReference type="SUPFAM" id="SSF55874">
    <property type="entry name" value="ATPase domain of HSP90 chaperone/DNA topoisomerase II/histidine kinase"/>
    <property type="match status" value="1"/>
</dbReference>
<keyword evidence="7" id="KW-0812">Transmembrane</keyword>
<dbReference type="CDD" id="cd17546">
    <property type="entry name" value="REC_hyHK_CKI1_RcsC-like"/>
    <property type="match status" value="1"/>
</dbReference>
<dbReference type="InterPro" id="IPR005467">
    <property type="entry name" value="His_kinase_dom"/>
</dbReference>
<dbReference type="SUPFAM" id="SSF47384">
    <property type="entry name" value="Homodimeric domain of signal transducing histidine kinase"/>
    <property type="match status" value="1"/>
</dbReference>
<evidence type="ECO:0000256" key="2">
    <source>
        <dbReference type="ARBA" id="ARBA00012438"/>
    </source>
</evidence>
<feature type="transmembrane region" description="Helical" evidence="7">
    <location>
        <begin position="258"/>
        <end position="282"/>
    </location>
</feature>
<evidence type="ECO:0000256" key="3">
    <source>
        <dbReference type="ARBA" id="ARBA00022553"/>
    </source>
</evidence>
<evidence type="ECO:0000313" key="11">
    <source>
        <dbReference type="Proteomes" id="UP000651057"/>
    </source>
</evidence>
<dbReference type="SMART" id="SM00062">
    <property type="entry name" value="PBPb"/>
    <property type="match status" value="1"/>
</dbReference>
<evidence type="ECO:0000256" key="4">
    <source>
        <dbReference type="ARBA" id="ARBA00022679"/>
    </source>
</evidence>
<keyword evidence="4" id="KW-0808">Transferase</keyword>